<accession>A0A399T3Z8</accession>
<name>A0A399T3Z8_9BACT</name>
<dbReference type="Pfam" id="PF14022">
    <property type="entry name" value="DUF4238"/>
    <property type="match status" value="1"/>
</dbReference>
<dbReference type="EMBL" id="QWGR01000004">
    <property type="protein sequence ID" value="RIJ48911.1"/>
    <property type="molecule type" value="Genomic_DNA"/>
</dbReference>
<comment type="caution">
    <text evidence="1">The sequence shown here is derived from an EMBL/GenBank/DDBJ whole genome shotgun (WGS) entry which is preliminary data.</text>
</comment>
<evidence type="ECO:0000313" key="1">
    <source>
        <dbReference type="EMBL" id="RIJ48911.1"/>
    </source>
</evidence>
<gene>
    <name evidence="1" type="ORF">D1614_10335</name>
</gene>
<dbReference type="Proteomes" id="UP000265926">
    <property type="component" value="Unassembled WGS sequence"/>
</dbReference>
<evidence type="ECO:0000313" key="2">
    <source>
        <dbReference type="Proteomes" id="UP000265926"/>
    </source>
</evidence>
<dbReference type="RefSeq" id="WP_119437831.1">
    <property type="nucleotide sequence ID" value="NZ_QWGR01000004.1"/>
</dbReference>
<dbReference type="AlphaFoldDB" id="A0A399T3Z8"/>
<sequence>MNKETKRQHYVPRTYLQKFAIKRKKNYNINAADKDNLEKIIFPNITNVCLETDIYTLAGQTKEQRQALETFYSDNVENVYNEVYQTLTDDSIREIDEEMHYKIVMTIITMMYRTSKWIHLHNDFFDTVLDRMYSLCQQTGKDYFMYEDVKYEIKGKTLDEIKTEFRKMKKEVQVLTQLEVALKLINIRKFDGILVSKISSDNQLITSDNPVILSNINPGHIAPFDPENMIRLPLDSSHILTIMPHSQSDGSHRITRINESAGMSVAKMIANNSSQLESAFKYILGTKRALSNFIEKLDDYKKPISEEQKKNMEELNEIVRMMVE</sequence>
<proteinExistence type="predicted"/>
<reference evidence="1 2" key="1">
    <citation type="submission" date="2018-08" db="EMBL/GenBank/DDBJ databases">
        <title>Pallidiluteibacterium maritimus gen. nov., sp. nov., isolated from coastal sediment.</title>
        <authorList>
            <person name="Zhou L.Y."/>
        </authorList>
    </citation>
    <scope>NUCLEOTIDE SEQUENCE [LARGE SCALE GENOMIC DNA]</scope>
    <source>
        <strain evidence="1 2">XSD2</strain>
    </source>
</reference>
<dbReference type="OrthoDB" id="669645at2"/>
<keyword evidence="2" id="KW-1185">Reference proteome</keyword>
<protein>
    <submittedName>
        <fullName evidence="1">DUF4238 domain-containing protein</fullName>
    </submittedName>
</protein>
<dbReference type="InterPro" id="IPR025332">
    <property type="entry name" value="DUF4238"/>
</dbReference>
<organism evidence="1 2">
    <name type="scientific">Maribellus luteus</name>
    <dbReference type="NCBI Taxonomy" id="2305463"/>
    <lineage>
        <taxon>Bacteria</taxon>
        <taxon>Pseudomonadati</taxon>
        <taxon>Bacteroidota</taxon>
        <taxon>Bacteroidia</taxon>
        <taxon>Marinilabiliales</taxon>
        <taxon>Prolixibacteraceae</taxon>
        <taxon>Maribellus</taxon>
    </lineage>
</organism>